<evidence type="ECO:0000313" key="2">
    <source>
        <dbReference type="EMBL" id="KRX02773.1"/>
    </source>
</evidence>
<keyword evidence="1" id="KW-0472">Membrane</keyword>
<keyword evidence="1" id="KW-0812">Transmembrane</keyword>
<comment type="caution">
    <text evidence="2">The sequence shown here is derived from an EMBL/GenBank/DDBJ whole genome shotgun (WGS) entry which is preliminary data.</text>
</comment>
<proteinExistence type="predicted"/>
<keyword evidence="1" id="KW-1133">Transmembrane helix</keyword>
<evidence type="ECO:0000313" key="3">
    <source>
        <dbReference type="Proteomes" id="UP000054937"/>
    </source>
</evidence>
<feature type="transmembrane region" description="Helical" evidence="1">
    <location>
        <begin position="128"/>
        <end position="146"/>
    </location>
</feature>
<reference evidence="2 3" key="1">
    <citation type="journal article" date="2015" name="Sci. Rep.">
        <title>Genome of the facultative scuticociliatosis pathogen Pseudocohnilembus persalinus provides insight into its virulence through horizontal gene transfer.</title>
        <authorList>
            <person name="Xiong J."/>
            <person name="Wang G."/>
            <person name="Cheng J."/>
            <person name="Tian M."/>
            <person name="Pan X."/>
            <person name="Warren A."/>
            <person name="Jiang C."/>
            <person name="Yuan D."/>
            <person name="Miao W."/>
        </authorList>
    </citation>
    <scope>NUCLEOTIDE SEQUENCE [LARGE SCALE GENOMIC DNA]</scope>
    <source>
        <strain evidence="2">36N120E</strain>
    </source>
</reference>
<name>A0A0V0QLE2_PSEPJ</name>
<dbReference type="InParanoid" id="A0A0V0QLE2"/>
<evidence type="ECO:0008006" key="4">
    <source>
        <dbReference type="Google" id="ProtNLM"/>
    </source>
</evidence>
<sequence length="214" mass="25019">MVYSTELSFLTLYFRNALSNMISVDVIHFQYTSGTNISIAVILSAVSSLLSTAYKKNTPFQSLSQATQEFISDPLDIQQLKCYHNIGTHYPDLVKIDYLKQIKIEDKQFNLYEEYYKKKPQISLKKKLYILLINICHVLGIAIIQVQIDYTNYYVPDLLRKVTTTIFIMPQFIVYIITRLKKKDKTLQFFIQKINHSCCRSNQGPLFRTIFKTL</sequence>
<evidence type="ECO:0000256" key="1">
    <source>
        <dbReference type="SAM" id="Phobius"/>
    </source>
</evidence>
<gene>
    <name evidence="2" type="ORF">PPERSA_02263</name>
</gene>
<dbReference type="EMBL" id="LDAU01000152">
    <property type="protein sequence ID" value="KRX02773.1"/>
    <property type="molecule type" value="Genomic_DNA"/>
</dbReference>
<dbReference type="AlphaFoldDB" id="A0A0V0QLE2"/>
<organism evidence="2 3">
    <name type="scientific">Pseudocohnilembus persalinus</name>
    <name type="common">Ciliate</name>
    <dbReference type="NCBI Taxonomy" id="266149"/>
    <lineage>
        <taxon>Eukaryota</taxon>
        <taxon>Sar</taxon>
        <taxon>Alveolata</taxon>
        <taxon>Ciliophora</taxon>
        <taxon>Intramacronucleata</taxon>
        <taxon>Oligohymenophorea</taxon>
        <taxon>Scuticociliatia</taxon>
        <taxon>Philasterida</taxon>
        <taxon>Pseudocohnilembidae</taxon>
        <taxon>Pseudocohnilembus</taxon>
    </lineage>
</organism>
<accession>A0A0V0QLE2</accession>
<feature type="transmembrane region" description="Helical" evidence="1">
    <location>
        <begin position="158"/>
        <end position="178"/>
    </location>
</feature>
<keyword evidence="3" id="KW-1185">Reference proteome</keyword>
<protein>
    <recommendedName>
        <fullName evidence="4">Transmembrane protein</fullName>
    </recommendedName>
</protein>
<dbReference type="Proteomes" id="UP000054937">
    <property type="component" value="Unassembled WGS sequence"/>
</dbReference>
<feature type="transmembrane region" description="Helical" evidence="1">
    <location>
        <begin position="37"/>
        <end position="54"/>
    </location>
</feature>